<dbReference type="GeneID" id="85230232"/>
<keyword evidence="2" id="KW-0285">Flavoprotein</keyword>
<dbReference type="Pfam" id="PF03486">
    <property type="entry name" value="HI0933_like"/>
    <property type="match status" value="1"/>
</dbReference>
<dbReference type="Proteomes" id="UP001301797">
    <property type="component" value="Chromosome"/>
</dbReference>
<evidence type="ECO:0000256" key="1">
    <source>
        <dbReference type="ARBA" id="ARBA00001974"/>
    </source>
</evidence>
<comment type="cofactor">
    <cofactor evidence="1">
        <name>FAD</name>
        <dbReference type="ChEBI" id="CHEBI:57692"/>
    </cofactor>
</comment>
<dbReference type="Gene3D" id="3.50.50.60">
    <property type="entry name" value="FAD/NAD(P)-binding domain"/>
    <property type="match status" value="1"/>
</dbReference>
<gene>
    <name evidence="6" type="ORF">F1737_08675</name>
</gene>
<dbReference type="SUPFAM" id="SSF160996">
    <property type="entry name" value="HI0933 insert domain-like"/>
    <property type="match status" value="1"/>
</dbReference>
<dbReference type="RefSeq" id="WP_317136185.1">
    <property type="nucleotide sequence ID" value="NZ_CP043875.1"/>
</dbReference>
<feature type="domain" description="RsdA/BaiN/AoA(So)-like Rossmann fold-like" evidence="4">
    <location>
        <begin position="5"/>
        <end position="407"/>
    </location>
</feature>
<keyword evidence="7" id="KW-1185">Reference proteome</keyword>
<keyword evidence="3" id="KW-0274">FAD</keyword>
<name>A0AA97FEI1_9EURY</name>
<dbReference type="NCBIfam" id="TIGR00275">
    <property type="entry name" value="aminoacetone oxidase family FAD-binding enzyme"/>
    <property type="match status" value="1"/>
</dbReference>
<dbReference type="PANTHER" id="PTHR42887:SF2">
    <property type="entry name" value="OS12G0638800 PROTEIN"/>
    <property type="match status" value="1"/>
</dbReference>
<dbReference type="InterPro" id="IPR055178">
    <property type="entry name" value="RsdA/BaiN/AoA(So)-like_dom"/>
</dbReference>
<reference evidence="6 7" key="1">
    <citation type="submission" date="2019-09" db="EMBL/GenBank/DDBJ databases">
        <title>The complete genome of Methanoplanus sp. FWC-SCC4.</title>
        <authorList>
            <person name="Chen S.-C."/>
            <person name="Zhou Y.-Z."/>
            <person name="Lai M.-C."/>
        </authorList>
    </citation>
    <scope>NUCLEOTIDE SEQUENCE [LARGE SCALE GENOMIC DNA]</scope>
    <source>
        <strain evidence="6 7">FWC-SCC4</strain>
    </source>
</reference>
<evidence type="ECO:0000313" key="7">
    <source>
        <dbReference type="Proteomes" id="UP001301797"/>
    </source>
</evidence>
<evidence type="ECO:0000259" key="4">
    <source>
        <dbReference type="Pfam" id="PF03486"/>
    </source>
</evidence>
<evidence type="ECO:0000256" key="3">
    <source>
        <dbReference type="ARBA" id="ARBA00022827"/>
    </source>
</evidence>
<evidence type="ECO:0000259" key="5">
    <source>
        <dbReference type="Pfam" id="PF22780"/>
    </source>
</evidence>
<dbReference type="InterPro" id="IPR004792">
    <property type="entry name" value="BaiN-like"/>
</dbReference>
<evidence type="ECO:0000313" key="6">
    <source>
        <dbReference type="EMBL" id="WOF16759.1"/>
    </source>
</evidence>
<dbReference type="InterPro" id="IPR036188">
    <property type="entry name" value="FAD/NAD-bd_sf"/>
</dbReference>
<dbReference type="Gene3D" id="2.40.30.10">
    <property type="entry name" value="Translation factors"/>
    <property type="match status" value="1"/>
</dbReference>
<feature type="domain" description="RsdA/BaiN/AoA(So)-like insert" evidence="5">
    <location>
        <begin position="198"/>
        <end position="354"/>
    </location>
</feature>
<accession>A0AA97FEI1</accession>
<protein>
    <submittedName>
        <fullName evidence="6">NAD(P)/FAD-dependent oxidoreductase</fullName>
    </submittedName>
</protein>
<dbReference type="PRINTS" id="PR00368">
    <property type="entry name" value="FADPNR"/>
</dbReference>
<dbReference type="Pfam" id="PF22780">
    <property type="entry name" value="HI0933_like_1st"/>
    <property type="match status" value="1"/>
</dbReference>
<sequence length="415" mass="45492">MEEYDVVITGGGPAGLFCALWSGRMCRNEGQEKKILLLEKKESCGKKLMLSGLGQCNVTNARDIKDFTDRYGDAGRFVRPSLFGFTNRDLISFFEERGIPLTEENGGKVFPKSKKASDILDLLLLECEKNGVEIRCSESVIFVDTDNDRFITKTENSEYLSGSLVIATGGKSYPGTGSSGDGYRFAETLGHSVTEIAPALCAVYPSEYPFSSLSGISFENISVSLYDGNKKTRQITGDLLLTHKGLSGPCILHMSRYIRAGNILKVSFIKEKSQDEFRKEFTQKISETGTMKIKTVLSGYGLPERFVKLILSLSGIETDMTCAHLSKKARNGLISNLTEYPFLIKRTGSFNEAMATAGGVLLSEINSKTMESKIVPNLYFIGEVLDIDGDTGGYNLQAAFSTAHMAALRICSKNI</sequence>
<dbReference type="Gene3D" id="1.10.8.260">
    <property type="entry name" value="HI0933 insert domain-like"/>
    <property type="match status" value="1"/>
</dbReference>
<dbReference type="SUPFAM" id="SSF51905">
    <property type="entry name" value="FAD/NAD(P)-binding domain"/>
    <property type="match status" value="1"/>
</dbReference>
<dbReference type="InterPro" id="IPR023166">
    <property type="entry name" value="BaiN-like_dom_sf"/>
</dbReference>
<dbReference type="AlphaFoldDB" id="A0AA97FEI1"/>
<organism evidence="6 7">
    <name type="scientific">Methanochimaera problematica</name>
    <dbReference type="NCBI Taxonomy" id="2609417"/>
    <lineage>
        <taxon>Archaea</taxon>
        <taxon>Methanobacteriati</taxon>
        <taxon>Methanobacteriota</taxon>
        <taxon>Stenosarchaea group</taxon>
        <taxon>Methanomicrobia</taxon>
        <taxon>Methanomicrobiales</taxon>
        <taxon>Methanomicrobiaceae</taxon>
        <taxon>Methanochimaera</taxon>
    </lineage>
</organism>
<dbReference type="InterPro" id="IPR057661">
    <property type="entry name" value="RsdA/BaiN/AoA(So)_Rossmann"/>
</dbReference>
<dbReference type="PANTHER" id="PTHR42887">
    <property type="entry name" value="OS12G0638800 PROTEIN"/>
    <property type="match status" value="1"/>
</dbReference>
<evidence type="ECO:0000256" key="2">
    <source>
        <dbReference type="ARBA" id="ARBA00022630"/>
    </source>
</evidence>
<proteinExistence type="predicted"/>
<dbReference type="KEGG" id="mefw:F1737_08675"/>
<dbReference type="EMBL" id="CP043875">
    <property type="protein sequence ID" value="WOF16759.1"/>
    <property type="molecule type" value="Genomic_DNA"/>
</dbReference>